<accession>A0AAF1AQG6</accession>
<dbReference type="GO" id="GO:0009658">
    <property type="term" value="P:chloroplast organization"/>
    <property type="evidence" value="ECO:0007669"/>
    <property type="project" value="TreeGrafter"/>
</dbReference>
<evidence type="ECO:0000256" key="1">
    <source>
        <dbReference type="ARBA" id="ARBA00022805"/>
    </source>
</evidence>
<evidence type="ECO:0000313" key="6">
    <source>
        <dbReference type="Proteomes" id="UP000077755"/>
    </source>
</evidence>
<dbReference type="GO" id="GO:0045037">
    <property type="term" value="P:protein import into chloroplast stroma"/>
    <property type="evidence" value="ECO:0007669"/>
    <property type="project" value="TreeGrafter"/>
</dbReference>
<dbReference type="InterPro" id="IPR039910">
    <property type="entry name" value="D15-like"/>
</dbReference>
<evidence type="ECO:0000259" key="4">
    <source>
        <dbReference type="Pfam" id="PF01103"/>
    </source>
</evidence>
<name>A0AAF1AQG6_DAUCS</name>
<sequence length="233" mass="25003">MEEITTRDENTNICSNGPSLFSAQRLGAGPPTTLSGTGTDRMAFLQANITRDNTKIVNGATVGERNVFQLDQGLFIGSKFPFFNRHQLTYTKFLQLKAVEEGAGKSPPPVLVLHGHYGGCVGDLPSYDAFTLGGPYSVRGYNMGEIGAARNIVEVAAELRVPVGNTHVYAFAEHGNDLGSSKEVKGNPTEAYSRMGQGSSYGIGVKVGMVRTEYAIDHNSGTGAVFLRFGDRF</sequence>
<dbReference type="EMBL" id="CP093344">
    <property type="protein sequence ID" value="WOG89147.1"/>
    <property type="molecule type" value="Genomic_DNA"/>
</dbReference>
<dbReference type="Proteomes" id="UP000077755">
    <property type="component" value="Chromosome 2"/>
</dbReference>
<feature type="domain" description="Bacterial surface antigen (D15)" evidence="4">
    <location>
        <begin position="18"/>
        <end position="207"/>
    </location>
</feature>
<evidence type="ECO:0000256" key="2">
    <source>
        <dbReference type="ARBA" id="ARBA00023136"/>
    </source>
</evidence>
<gene>
    <name evidence="5" type="ORF">DCAR_0208383</name>
</gene>
<evidence type="ECO:0000313" key="5">
    <source>
        <dbReference type="EMBL" id="WOG89147.1"/>
    </source>
</evidence>
<proteinExistence type="predicted"/>
<dbReference type="Gene3D" id="2.40.160.50">
    <property type="entry name" value="membrane protein fhac: a member of the omp85/tpsb transporter family"/>
    <property type="match status" value="1"/>
</dbReference>
<dbReference type="AlphaFoldDB" id="A0AAF1AQG6"/>
<dbReference type="Pfam" id="PF01103">
    <property type="entry name" value="Omp85"/>
    <property type="match status" value="1"/>
</dbReference>
<keyword evidence="2" id="KW-0472">Membrane</keyword>
<dbReference type="GO" id="GO:0009707">
    <property type="term" value="C:chloroplast outer membrane"/>
    <property type="evidence" value="ECO:0007669"/>
    <property type="project" value="UniProtKB-SubCell"/>
</dbReference>
<comment type="subcellular location">
    <subcellularLocation>
        <location evidence="3">Plastid</location>
        <location evidence="3">Chloroplast outer membrane</location>
    </subcellularLocation>
</comment>
<reference evidence="5" key="2">
    <citation type="submission" date="2022-03" db="EMBL/GenBank/DDBJ databases">
        <title>Draft title - Genomic analysis of global carrot germplasm unveils the trajectory of domestication and the origin of high carotenoid orange carrot.</title>
        <authorList>
            <person name="Iorizzo M."/>
            <person name="Ellison S."/>
            <person name="Senalik D."/>
            <person name="Macko-Podgorni A."/>
            <person name="Grzebelus D."/>
            <person name="Bostan H."/>
            <person name="Rolling W."/>
            <person name="Curaba J."/>
            <person name="Simon P."/>
        </authorList>
    </citation>
    <scope>NUCLEOTIDE SEQUENCE</scope>
    <source>
        <tissue evidence="5">Leaf</tissue>
    </source>
</reference>
<organism evidence="5 6">
    <name type="scientific">Daucus carota subsp. sativus</name>
    <name type="common">Carrot</name>
    <dbReference type="NCBI Taxonomy" id="79200"/>
    <lineage>
        <taxon>Eukaryota</taxon>
        <taxon>Viridiplantae</taxon>
        <taxon>Streptophyta</taxon>
        <taxon>Embryophyta</taxon>
        <taxon>Tracheophyta</taxon>
        <taxon>Spermatophyta</taxon>
        <taxon>Magnoliopsida</taxon>
        <taxon>eudicotyledons</taxon>
        <taxon>Gunneridae</taxon>
        <taxon>Pentapetalae</taxon>
        <taxon>asterids</taxon>
        <taxon>campanulids</taxon>
        <taxon>Apiales</taxon>
        <taxon>Apiaceae</taxon>
        <taxon>Apioideae</taxon>
        <taxon>Scandiceae</taxon>
        <taxon>Daucinae</taxon>
        <taxon>Daucus</taxon>
        <taxon>Daucus sect. Daucus</taxon>
    </lineage>
</organism>
<keyword evidence="6" id="KW-1185">Reference proteome</keyword>
<evidence type="ECO:0000256" key="3">
    <source>
        <dbReference type="ARBA" id="ARBA00024013"/>
    </source>
</evidence>
<dbReference type="InterPro" id="IPR000184">
    <property type="entry name" value="Bac_surfAg_D15"/>
</dbReference>
<keyword evidence="1" id="KW-0934">Plastid</keyword>
<reference evidence="5" key="1">
    <citation type="journal article" date="2016" name="Nat. Genet.">
        <title>A high-quality carrot genome assembly provides new insights into carotenoid accumulation and asterid genome evolution.</title>
        <authorList>
            <person name="Iorizzo M."/>
            <person name="Ellison S."/>
            <person name="Senalik D."/>
            <person name="Zeng P."/>
            <person name="Satapoomin P."/>
            <person name="Huang J."/>
            <person name="Bowman M."/>
            <person name="Iovene M."/>
            <person name="Sanseverino W."/>
            <person name="Cavagnaro P."/>
            <person name="Yildiz M."/>
            <person name="Macko-Podgorni A."/>
            <person name="Moranska E."/>
            <person name="Grzebelus E."/>
            <person name="Grzebelus D."/>
            <person name="Ashrafi H."/>
            <person name="Zheng Z."/>
            <person name="Cheng S."/>
            <person name="Spooner D."/>
            <person name="Van Deynze A."/>
            <person name="Simon P."/>
        </authorList>
    </citation>
    <scope>NUCLEOTIDE SEQUENCE</scope>
    <source>
        <tissue evidence="5">Leaf</tissue>
    </source>
</reference>
<dbReference type="PANTHER" id="PTHR12815:SF42">
    <property type="entry name" value="BACTERIAL SURFACE ANTIGEN (D15) DOMAIN-CONTAINING PROTEIN"/>
    <property type="match status" value="1"/>
</dbReference>
<protein>
    <recommendedName>
        <fullName evidence="4">Bacterial surface antigen (D15) domain-containing protein</fullName>
    </recommendedName>
</protein>
<dbReference type="PANTHER" id="PTHR12815">
    <property type="entry name" value="SORTING AND ASSEMBLY MACHINERY SAMM50 PROTEIN FAMILY MEMBER"/>
    <property type="match status" value="1"/>
</dbReference>
<keyword evidence="1" id="KW-1002">Plastid outer membrane</keyword>